<evidence type="ECO:0000313" key="1">
    <source>
        <dbReference type="EMBL" id="GFX87411.1"/>
    </source>
</evidence>
<comment type="caution">
    <text evidence="1">The sequence shown here is derived from an EMBL/GenBank/DDBJ whole genome shotgun (WGS) entry which is preliminary data.</text>
</comment>
<dbReference type="EMBL" id="BMAU01021033">
    <property type="protein sequence ID" value="GFX87411.1"/>
    <property type="molecule type" value="Genomic_DNA"/>
</dbReference>
<name>A0A8X6R8Y3_TRICX</name>
<dbReference type="Proteomes" id="UP000887159">
    <property type="component" value="Unassembled WGS sequence"/>
</dbReference>
<organism evidence="1 2">
    <name type="scientific">Trichonephila clavipes</name>
    <name type="common">Golden silk orbweaver</name>
    <name type="synonym">Nephila clavipes</name>
    <dbReference type="NCBI Taxonomy" id="2585209"/>
    <lineage>
        <taxon>Eukaryota</taxon>
        <taxon>Metazoa</taxon>
        <taxon>Ecdysozoa</taxon>
        <taxon>Arthropoda</taxon>
        <taxon>Chelicerata</taxon>
        <taxon>Arachnida</taxon>
        <taxon>Araneae</taxon>
        <taxon>Araneomorphae</taxon>
        <taxon>Entelegynae</taxon>
        <taxon>Araneoidea</taxon>
        <taxon>Nephilidae</taxon>
        <taxon>Trichonephila</taxon>
    </lineage>
</organism>
<evidence type="ECO:0000313" key="2">
    <source>
        <dbReference type="Proteomes" id="UP000887159"/>
    </source>
</evidence>
<proteinExistence type="predicted"/>
<keyword evidence="2" id="KW-1185">Reference proteome</keyword>
<dbReference type="AlphaFoldDB" id="A0A8X6R8Y3"/>
<sequence>MIFHQDDDQAHELFPRSLKKGIRDHRWPTCSLFVMNIGHTFREMMTPFRYILSIHNVPINRNNFLVNIPWSLIFSMKKTYDGAHFTFGGILNRRSHFKHDLLQPESTLKCRTTTRRKLTVQD</sequence>
<gene>
    <name evidence="1" type="primary">NCL1_20668</name>
    <name evidence="1" type="ORF">TNCV_3369801</name>
</gene>
<protein>
    <submittedName>
        <fullName evidence="1">Uncharacterized protein</fullName>
    </submittedName>
</protein>
<accession>A0A8X6R8Y3</accession>
<reference evidence="1" key="1">
    <citation type="submission" date="2020-08" db="EMBL/GenBank/DDBJ databases">
        <title>Multicomponent nature underlies the extraordinary mechanical properties of spider dragline silk.</title>
        <authorList>
            <person name="Kono N."/>
            <person name="Nakamura H."/>
            <person name="Mori M."/>
            <person name="Yoshida Y."/>
            <person name="Ohtoshi R."/>
            <person name="Malay A.D."/>
            <person name="Moran D.A.P."/>
            <person name="Tomita M."/>
            <person name="Numata K."/>
            <person name="Arakawa K."/>
        </authorList>
    </citation>
    <scope>NUCLEOTIDE SEQUENCE</scope>
</reference>